<dbReference type="InterPro" id="IPR011701">
    <property type="entry name" value="MFS"/>
</dbReference>
<feature type="transmembrane region" description="Helical" evidence="6">
    <location>
        <begin position="57"/>
        <end position="76"/>
    </location>
</feature>
<dbReference type="SUPFAM" id="SSF103473">
    <property type="entry name" value="MFS general substrate transporter"/>
    <property type="match status" value="1"/>
</dbReference>
<feature type="transmembrane region" description="Helical" evidence="6">
    <location>
        <begin position="209"/>
        <end position="227"/>
    </location>
</feature>
<organism evidence="8 9">
    <name type="scientific">Shinella oryzae</name>
    <dbReference type="NCBI Taxonomy" id="2871820"/>
    <lineage>
        <taxon>Bacteria</taxon>
        <taxon>Pseudomonadati</taxon>
        <taxon>Pseudomonadota</taxon>
        <taxon>Alphaproteobacteria</taxon>
        <taxon>Hyphomicrobiales</taxon>
        <taxon>Rhizobiaceae</taxon>
        <taxon>Shinella</taxon>
    </lineage>
</organism>
<evidence type="ECO:0000256" key="5">
    <source>
        <dbReference type="ARBA" id="ARBA00023136"/>
    </source>
</evidence>
<evidence type="ECO:0000256" key="2">
    <source>
        <dbReference type="ARBA" id="ARBA00022448"/>
    </source>
</evidence>
<feature type="transmembrane region" description="Helical" evidence="6">
    <location>
        <begin position="457"/>
        <end position="481"/>
    </location>
</feature>
<keyword evidence="5 6" id="KW-0472">Membrane</keyword>
<dbReference type="Proteomes" id="UP001225788">
    <property type="component" value="Plasmid unnamed1"/>
</dbReference>
<evidence type="ECO:0000259" key="7">
    <source>
        <dbReference type="PROSITE" id="PS50850"/>
    </source>
</evidence>
<feature type="transmembrane region" description="Helical" evidence="6">
    <location>
        <begin position="28"/>
        <end position="50"/>
    </location>
</feature>
<feature type="transmembrane region" description="Helical" evidence="6">
    <location>
        <begin position="344"/>
        <end position="365"/>
    </location>
</feature>
<name>A0ABY9KCH2_9HYPH</name>
<evidence type="ECO:0000256" key="3">
    <source>
        <dbReference type="ARBA" id="ARBA00022692"/>
    </source>
</evidence>
<accession>A0ABY9KCH2</accession>
<feature type="transmembrane region" description="Helical" evidence="6">
    <location>
        <begin position="146"/>
        <end position="165"/>
    </location>
</feature>
<feature type="domain" description="Major facilitator superfamily (MFS) profile" evidence="7">
    <location>
        <begin position="1"/>
        <end position="486"/>
    </location>
</feature>
<feature type="transmembrane region" description="Helical" evidence="6">
    <location>
        <begin position="111"/>
        <end position="134"/>
    </location>
</feature>
<keyword evidence="4 6" id="KW-1133">Transmembrane helix</keyword>
<geneLocation type="plasmid" evidence="8 9">
    <name>unnamed1</name>
</geneLocation>
<keyword evidence="3 6" id="KW-0812">Transmembrane</keyword>
<dbReference type="EMBL" id="CP132315">
    <property type="protein sequence ID" value="WLS05311.1"/>
    <property type="molecule type" value="Genomic_DNA"/>
</dbReference>
<evidence type="ECO:0000256" key="6">
    <source>
        <dbReference type="SAM" id="Phobius"/>
    </source>
</evidence>
<keyword evidence="9" id="KW-1185">Reference proteome</keyword>
<proteinExistence type="predicted"/>
<gene>
    <name evidence="8" type="ORF">Q9315_24500</name>
</gene>
<dbReference type="InterPro" id="IPR020846">
    <property type="entry name" value="MFS_dom"/>
</dbReference>
<feature type="transmembrane region" description="Helical" evidence="6">
    <location>
        <begin position="313"/>
        <end position="332"/>
    </location>
</feature>
<dbReference type="RefSeq" id="WP_306161765.1">
    <property type="nucleotide sequence ID" value="NZ_CP132315.1"/>
</dbReference>
<evidence type="ECO:0000313" key="9">
    <source>
        <dbReference type="Proteomes" id="UP001225788"/>
    </source>
</evidence>
<keyword evidence="8" id="KW-0614">Plasmid</keyword>
<comment type="subcellular location">
    <subcellularLocation>
        <location evidence="1">Membrane</location>
        <topology evidence="1">Multi-pass membrane protein</topology>
    </subcellularLocation>
</comment>
<dbReference type="Pfam" id="PF07690">
    <property type="entry name" value="MFS_1"/>
    <property type="match status" value="1"/>
</dbReference>
<dbReference type="PANTHER" id="PTHR42718:SF9">
    <property type="entry name" value="MAJOR FACILITATOR SUPERFAMILY MULTIDRUG TRANSPORTER MFSC"/>
    <property type="match status" value="1"/>
</dbReference>
<keyword evidence="2" id="KW-0813">Transport</keyword>
<dbReference type="PANTHER" id="PTHR42718">
    <property type="entry name" value="MAJOR FACILITATOR SUPERFAMILY MULTIDRUG TRANSPORTER MFSC"/>
    <property type="match status" value="1"/>
</dbReference>
<feature type="transmembrane region" description="Helical" evidence="6">
    <location>
        <begin position="177"/>
        <end position="197"/>
    </location>
</feature>
<evidence type="ECO:0000313" key="8">
    <source>
        <dbReference type="EMBL" id="WLS05311.1"/>
    </source>
</evidence>
<feature type="transmembrane region" description="Helical" evidence="6">
    <location>
        <begin position="247"/>
        <end position="267"/>
    </location>
</feature>
<sequence>MVSFHSRLFGLGMTDLRASFGLSFDEGAWLNTFANAPQLLIAPAVGWLVATFGIRRILVPAALLYALTSALIPTTTGFTALVLLHVVHGLLLGIFVPATLMIILRNLPMKWWITGIALYAFRTAFTANAGTALVDIYVQHLGWQFLYWQDVFLAPLLALLAWFGAPAEKVNRDMLERADWGGMMLFGAGLTLLFIAVDQGNRLNWFQSGLVITTLIGGLTLILAFFINEMVVETPWAHVRAISARNVLLILSVSLLYTMAAASNTALVPNYLSAVAHLRPEQIGTVLIQWVCIPLVLLTPVAVWAMHRTDGRLIIATGLVCFGVASYLGTGLTSQWNGDNFRTILVLQAAGHILTFMPIIVLAVANGNPKNAIATGAYIQVMRLLAVQVVQSLMTTYIRKGEQVQSYLIGLNVERGSHASTTSLAALSHKVSGAGEALAHSRATSLLSQNVQAQATVLAYINAFWLTFFCAVGGLIILAFVTKAPKGPLTT</sequence>
<dbReference type="InterPro" id="IPR036259">
    <property type="entry name" value="MFS_trans_sf"/>
</dbReference>
<dbReference type="Gene3D" id="1.20.1250.20">
    <property type="entry name" value="MFS general substrate transporter like domains"/>
    <property type="match status" value="1"/>
</dbReference>
<evidence type="ECO:0000256" key="4">
    <source>
        <dbReference type="ARBA" id="ARBA00022989"/>
    </source>
</evidence>
<feature type="transmembrane region" description="Helical" evidence="6">
    <location>
        <begin position="82"/>
        <end position="104"/>
    </location>
</feature>
<feature type="transmembrane region" description="Helical" evidence="6">
    <location>
        <begin position="287"/>
        <end position="306"/>
    </location>
</feature>
<dbReference type="PROSITE" id="PS50850">
    <property type="entry name" value="MFS"/>
    <property type="match status" value="1"/>
</dbReference>
<protein>
    <submittedName>
        <fullName evidence="8">MFS transporter</fullName>
    </submittedName>
</protein>
<evidence type="ECO:0000256" key="1">
    <source>
        <dbReference type="ARBA" id="ARBA00004141"/>
    </source>
</evidence>
<reference evidence="8 9" key="1">
    <citation type="submission" date="2023-08" db="EMBL/GenBank/DDBJ databases">
        <title>Pathogen: clinical or host-associated sample.</title>
        <authorList>
            <person name="Hergert J."/>
            <person name="Casey R."/>
            <person name="Wagner J."/>
            <person name="Young E.L."/>
            <person name="Oakeson K.F."/>
        </authorList>
    </citation>
    <scope>NUCLEOTIDE SEQUENCE [LARGE SCALE GENOMIC DNA]</scope>
    <source>
        <strain evidence="8 9">UPHL-collab-2</strain>
        <plasmid evidence="8 9">unnamed1</plasmid>
    </source>
</reference>